<reference evidence="1 2" key="1">
    <citation type="submission" date="2021-06" db="EMBL/GenBank/DDBJ databases">
        <authorList>
            <person name="Palmer J.M."/>
        </authorList>
    </citation>
    <scope>NUCLEOTIDE SEQUENCE [LARGE SCALE GENOMIC DNA]</scope>
    <source>
        <strain evidence="1 2">CL_MEX2019</strain>
        <tissue evidence="1">Muscle</tissue>
    </source>
</reference>
<comment type="caution">
    <text evidence="1">The sequence shown here is derived from an EMBL/GenBank/DDBJ whole genome shotgun (WGS) entry which is preliminary data.</text>
</comment>
<evidence type="ECO:0000313" key="1">
    <source>
        <dbReference type="EMBL" id="MED6289450.1"/>
    </source>
</evidence>
<gene>
    <name evidence="1" type="ORF">CHARACLAT_002882</name>
</gene>
<name>A0ABU7ERK9_9TELE</name>
<dbReference type="Proteomes" id="UP001352852">
    <property type="component" value="Unassembled WGS sequence"/>
</dbReference>
<evidence type="ECO:0000313" key="2">
    <source>
        <dbReference type="Proteomes" id="UP001352852"/>
    </source>
</evidence>
<dbReference type="EMBL" id="JAHUTJ010065699">
    <property type="protein sequence ID" value="MED6289450.1"/>
    <property type="molecule type" value="Genomic_DNA"/>
</dbReference>
<protein>
    <submittedName>
        <fullName evidence="1">Uncharacterized protein</fullName>
    </submittedName>
</protein>
<keyword evidence="2" id="KW-1185">Reference proteome</keyword>
<organism evidence="1 2">
    <name type="scientific">Characodon lateralis</name>
    <dbReference type="NCBI Taxonomy" id="208331"/>
    <lineage>
        <taxon>Eukaryota</taxon>
        <taxon>Metazoa</taxon>
        <taxon>Chordata</taxon>
        <taxon>Craniata</taxon>
        <taxon>Vertebrata</taxon>
        <taxon>Euteleostomi</taxon>
        <taxon>Actinopterygii</taxon>
        <taxon>Neopterygii</taxon>
        <taxon>Teleostei</taxon>
        <taxon>Neoteleostei</taxon>
        <taxon>Acanthomorphata</taxon>
        <taxon>Ovalentaria</taxon>
        <taxon>Atherinomorphae</taxon>
        <taxon>Cyprinodontiformes</taxon>
        <taxon>Goodeidae</taxon>
        <taxon>Characodon</taxon>
    </lineage>
</organism>
<sequence>MTCGSNARPLLSLFPVELVDLSPFTNSEERRRVARRFDGAVQCQVAKCLQSTSKARDQWKAHHRGRPGASCATWQPGGPCQRGPLWEGPGVSFLIHSASVHYSPPL</sequence>
<accession>A0ABU7ERK9</accession>
<proteinExistence type="predicted"/>